<name>A0A2U3K8W4_9BACT</name>
<sequence length="261" mass="28748">MACVICNDLERVFELRRSKHLEALSAAYYRVSVQVAAHKDVEMERAKNDLEEHRLACVDAAATSAPSLANEKPRSSREQAVKLGVTMKTDKPESSRSYEHANRILGYGSASFLQSLTTALVVGIAAALVGAAVGATLHYDHFAWYVSATAGPVVDTLIVICLVTIALEQARKRSIRRTLEIAFLNHHVHNAVTQMIMASNLTESEKQDRYIREAVSRISEALFRVANNADPTGLSLDVDLGGTELTREREEREKQWGAKTA</sequence>
<gene>
    <name evidence="2" type="ORF">SBA1_150004</name>
</gene>
<reference evidence="3" key="1">
    <citation type="submission" date="2018-02" db="EMBL/GenBank/DDBJ databases">
        <authorList>
            <person name="Hausmann B."/>
        </authorList>
    </citation>
    <scope>NUCLEOTIDE SEQUENCE [LARGE SCALE GENOMIC DNA]</scope>
    <source>
        <strain evidence="3">Peat soil MAG SbA1</strain>
    </source>
</reference>
<evidence type="ECO:0000256" key="1">
    <source>
        <dbReference type="SAM" id="Phobius"/>
    </source>
</evidence>
<protein>
    <submittedName>
        <fullName evidence="2">Uncharacterized protein</fullName>
    </submittedName>
</protein>
<dbReference type="EMBL" id="OMOD01000057">
    <property type="protein sequence ID" value="SPF36111.1"/>
    <property type="molecule type" value="Genomic_DNA"/>
</dbReference>
<evidence type="ECO:0000313" key="3">
    <source>
        <dbReference type="Proteomes" id="UP000238701"/>
    </source>
</evidence>
<accession>A0A2U3K8W4</accession>
<feature type="transmembrane region" description="Helical" evidence="1">
    <location>
        <begin position="142"/>
        <end position="167"/>
    </location>
</feature>
<feature type="transmembrane region" description="Helical" evidence="1">
    <location>
        <begin position="112"/>
        <end position="136"/>
    </location>
</feature>
<dbReference type="Proteomes" id="UP000238701">
    <property type="component" value="Unassembled WGS sequence"/>
</dbReference>
<dbReference type="AlphaFoldDB" id="A0A2U3K8W4"/>
<keyword evidence="1" id="KW-0812">Transmembrane</keyword>
<keyword evidence="1" id="KW-1133">Transmembrane helix</keyword>
<keyword evidence="1" id="KW-0472">Membrane</keyword>
<organism evidence="2 3">
    <name type="scientific">Candidatus Sulfotelmatobacter kueseliae</name>
    <dbReference type="NCBI Taxonomy" id="2042962"/>
    <lineage>
        <taxon>Bacteria</taxon>
        <taxon>Pseudomonadati</taxon>
        <taxon>Acidobacteriota</taxon>
        <taxon>Terriglobia</taxon>
        <taxon>Terriglobales</taxon>
        <taxon>Candidatus Korobacteraceae</taxon>
        <taxon>Candidatus Sulfotelmatobacter</taxon>
    </lineage>
</organism>
<proteinExistence type="predicted"/>
<dbReference type="OrthoDB" id="10014719at2"/>
<evidence type="ECO:0000313" key="2">
    <source>
        <dbReference type="EMBL" id="SPF36111.1"/>
    </source>
</evidence>